<evidence type="ECO:0000313" key="8">
    <source>
        <dbReference type="Proteomes" id="UP000188604"/>
    </source>
</evidence>
<dbReference type="InterPro" id="IPR003838">
    <property type="entry name" value="ABC3_permease_C"/>
</dbReference>
<proteinExistence type="predicted"/>
<dbReference type="KEGG" id="nch:A0U93_12705"/>
<keyword evidence="3" id="KW-0812">Transmembrane</keyword>
<evidence type="ECO:0000256" key="5">
    <source>
        <dbReference type="ARBA" id="ARBA00023136"/>
    </source>
</evidence>
<evidence type="ECO:0000256" key="3">
    <source>
        <dbReference type="ARBA" id="ARBA00022692"/>
    </source>
</evidence>
<dbReference type="Pfam" id="PF02687">
    <property type="entry name" value="FtsX"/>
    <property type="match status" value="2"/>
</dbReference>
<feature type="domain" description="ABC3 transporter permease C-terminal" evidence="6">
    <location>
        <begin position="263"/>
        <end position="381"/>
    </location>
</feature>
<reference evidence="7 8" key="1">
    <citation type="submission" date="2016-03" db="EMBL/GenBank/DDBJ databases">
        <title>Acetic acid bacteria sequencing.</title>
        <authorList>
            <person name="Brandt J."/>
            <person name="Jakob F."/>
            <person name="Vogel R.F."/>
        </authorList>
    </citation>
    <scope>NUCLEOTIDE SEQUENCE [LARGE SCALE GENOMIC DNA]</scope>
    <source>
        <strain evidence="7 8">NBRC 101099</strain>
    </source>
</reference>
<dbReference type="STRING" id="320497.A0U93_12705"/>
<dbReference type="EMBL" id="CP014691">
    <property type="protein sequence ID" value="AQS88640.1"/>
    <property type="molecule type" value="Genomic_DNA"/>
</dbReference>
<evidence type="ECO:0000256" key="2">
    <source>
        <dbReference type="ARBA" id="ARBA00022475"/>
    </source>
</evidence>
<feature type="domain" description="ABC3 transporter permease C-terminal" evidence="6">
    <location>
        <begin position="719"/>
        <end position="829"/>
    </location>
</feature>
<evidence type="ECO:0000256" key="1">
    <source>
        <dbReference type="ARBA" id="ARBA00004651"/>
    </source>
</evidence>
<gene>
    <name evidence="7" type="ORF">A0U93_12705</name>
</gene>
<dbReference type="GO" id="GO:0005886">
    <property type="term" value="C:plasma membrane"/>
    <property type="evidence" value="ECO:0007669"/>
    <property type="project" value="UniProtKB-SubCell"/>
</dbReference>
<dbReference type="PANTHER" id="PTHR30287:SF1">
    <property type="entry name" value="INNER MEMBRANE PROTEIN"/>
    <property type="match status" value="1"/>
</dbReference>
<evidence type="ECO:0000313" key="7">
    <source>
        <dbReference type="EMBL" id="AQS88640.1"/>
    </source>
</evidence>
<dbReference type="AlphaFoldDB" id="A0A1U9KSK0"/>
<dbReference type="PROSITE" id="PS51257">
    <property type="entry name" value="PROKAR_LIPOPROTEIN"/>
    <property type="match status" value="1"/>
</dbReference>
<evidence type="ECO:0000259" key="6">
    <source>
        <dbReference type="Pfam" id="PF02687"/>
    </source>
</evidence>
<protein>
    <recommendedName>
        <fullName evidence="6">ABC3 transporter permease C-terminal domain-containing protein</fullName>
    </recommendedName>
</protein>
<dbReference type="InterPro" id="IPR038766">
    <property type="entry name" value="Membrane_comp_ABC_pdt"/>
</dbReference>
<evidence type="ECO:0000256" key="4">
    <source>
        <dbReference type="ARBA" id="ARBA00022989"/>
    </source>
</evidence>
<keyword evidence="5" id="KW-0472">Membrane</keyword>
<accession>A0A1U9KSK0</accession>
<sequence length="840" mass="88224">MAARLAWRDLRGAALGGMGIALACLMIGVAAIAAVGGMRASVQDGIDAQRRAMLGGDLAIESKDPLPDGLRRFLVAGGASVSRQIALRSMLYKADSDRPGDRLLVDLHGVDSAWPLAGDAPLSPAMPLARALSPQSAIAEPMVLTRLHLRAGDRVRIGNRALTLRAALTTVPDAGSITLAPRVTVPIDDLQQAGLLSAGVLATWTLHAAWPGDDAQRQARAMAVEHDLAQRFPGAGWRLRDIRDASPGLSRMVDQTAQFLTLLGLTALLLGGLGVSAGVSAWMMSRRRLIGVLSSLGASSALIARIIGLQIGVLCFGGIAMGVVLGVLCAWIGLSLASGLLGVGPDIAAMLLSAARASWIGILTALVFTIGPILRGLRVPPATLFRDLPGSEGGPRIWPWTVGAAALLFAVIVLTAGDRRLTAGFALTLLPTLAFLLALGRLLRWSAAWLAVRMRHGGVMRLGVAMLARQGAGASRLVLGLGAGLCGLATIWLVEGALIDQFSRAVPEGAPSFYFIDIQPADLSRFQMILRSMPSMRGEADLPSLRTRVMRLNDTSAENAPATPRTQWALKGDHGLTIMGARPDDIRLTAGQWWSADYDGPPLLSLDAGLAAGWHVGVGDHLTLNVLGRDIDFRIANLRQVAWQSLRMNFAFVASPGLLSHAPHTMVATVRTDGDPTHDADILAAVTDALPGATGIRVADVLATLAAMVRRLSIALTAMALVLLVSGLLVLCATLLAERPRRRQDAAILRALGASDTQLRLIWLVEFTGVGALTGLGAVIGGITLATIAMRLLLNAPLPFMPLRLLAVIVGALALMFVVGLLSLRESLRARPAALLRGSS</sequence>
<organism evidence="7 8">
    <name type="scientific">Neoasaia chiangmaiensis</name>
    <dbReference type="NCBI Taxonomy" id="320497"/>
    <lineage>
        <taxon>Bacteria</taxon>
        <taxon>Pseudomonadati</taxon>
        <taxon>Pseudomonadota</taxon>
        <taxon>Alphaproteobacteria</taxon>
        <taxon>Acetobacterales</taxon>
        <taxon>Acetobacteraceae</taxon>
        <taxon>Neoasaia</taxon>
    </lineage>
</organism>
<keyword evidence="4" id="KW-1133">Transmembrane helix</keyword>
<dbReference type="Proteomes" id="UP000188604">
    <property type="component" value="Chromosome"/>
</dbReference>
<name>A0A1U9KSK0_9PROT</name>
<keyword evidence="8" id="KW-1185">Reference proteome</keyword>
<comment type="subcellular location">
    <subcellularLocation>
        <location evidence="1">Cell membrane</location>
        <topology evidence="1">Multi-pass membrane protein</topology>
    </subcellularLocation>
</comment>
<dbReference type="PANTHER" id="PTHR30287">
    <property type="entry name" value="MEMBRANE COMPONENT OF PREDICTED ABC SUPERFAMILY METABOLITE UPTAKE TRANSPORTER"/>
    <property type="match status" value="1"/>
</dbReference>
<keyword evidence="2" id="KW-1003">Cell membrane</keyword>